<organism evidence="2">
    <name type="scientific">marine metagenome</name>
    <dbReference type="NCBI Taxonomy" id="408172"/>
    <lineage>
        <taxon>unclassified sequences</taxon>
        <taxon>metagenomes</taxon>
        <taxon>ecological metagenomes</taxon>
    </lineage>
</organism>
<evidence type="ECO:0000313" key="2">
    <source>
        <dbReference type="EMBL" id="SVB65901.1"/>
    </source>
</evidence>
<accession>A0A382FVB7</accession>
<feature type="non-terminal residue" evidence="2">
    <location>
        <position position="1"/>
    </location>
</feature>
<dbReference type="PANTHER" id="PTHR43464">
    <property type="entry name" value="METHYLTRANSFERASE"/>
    <property type="match status" value="1"/>
</dbReference>
<name>A0A382FVB7_9ZZZZ</name>
<gene>
    <name evidence="2" type="ORF">METZ01_LOCUS218755</name>
</gene>
<evidence type="ECO:0000259" key="1">
    <source>
        <dbReference type="Pfam" id="PF08241"/>
    </source>
</evidence>
<dbReference type="PANTHER" id="PTHR43464:SF94">
    <property type="entry name" value="MALONYL-[ACYL-CARRIER PROTEIN] O-METHYLTRANSFERASE"/>
    <property type="match status" value="1"/>
</dbReference>
<dbReference type="SUPFAM" id="SSF53335">
    <property type="entry name" value="S-adenosyl-L-methionine-dependent methyltransferases"/>
    <property type="match status" value="1"/>
</dbReference>
<feature type="domain" description="Methyltransferase type 11" evidence="1">
    <location>
        <begin position="59"/>
        <end position="155"/>
    </location>
</feature>
<dbReference type="GO" id="GO:0008757">
    <property type="term" value="F:S-adenosylmethionine-dependent methyltransferase activity"/>
    <property type="evidence" value="ECO:0007669"/>
    <property type="project" value="InterPro"/>
</dbReference>
<dbReference type="InterPro" id="IPR029063">
    <property type="entry name" value="SAM-dependent_MTases_sf"/>
</dbReference>
<dbReference type="AlphaFoldDB" id="A0A382FVB7"/>
<dbReference type="CDD" id="cd02440">
    <property type="entry name" value="AdoMet_MTases"/>
    <property type="match status" value="1"/>
</dbReference>
<sequence length="252" mass="28008">VNARRPPAVDGRLQREAEFHDEAFSSHARRAAGKYYATARAAKAHYHERILNDGDRDVLEYGCGRGSAAFELASRGAQVTGIDISEVGIREALQQSRDLGLEERLHFRNMNAEALDFDDGSFDLVCGSGILHHLDLDVAIREVIRVLRPGGQAVFFEPLGHNPFINLYRRLTPSMRSADEHPLSMTDLDTITGCFDAAHTSFFGLFTLLAAPLRPGPESTFLRAMEAVDRVALQRSFLQRHAWIAVLHLSLS</sequence>
<dbReference type="Gene3D" id="3.40.50.150">
    <property type="entry name" value="Vaccinia Virus protein VP39"/>
    <property type="match status" value="1"/>
</dbReference>
<protein>
    <recommendedName>
        <fullName evidence="1">Methyltransferase type 11 domain-containing protein</fullName>
    </recommendedName>
</protein>
<proteinExistence type="predicted"/>
<reference evidence="2" key="1">
    <citation type="submission" date="2018-05" db="EMBL/GenBank/DDBJ databases">
        <authorList>
            <person name="Lanie J.A."/>
            <person name="Ng W.-L."/>
            <person name="Kazmierczak K.M."/>
            <person name="Andrzejewski T.M."/>
            <person name="Davidsen T.M."/>
            <person name="Wayne K.J."/>
            <person name="Tettelin H."/>
            <person name="Glass J.I."/>
            <person name="Rusch D."/>
            <person name="Podicherti R."/>
            <person name="Tsui H.-C.T."/>
            <person name="Winkler M.E."/>
        </authorList>
    </citation>
    <scope>NUCLEOTIDE SEQUENCE</scope>
</reference>
<dbReference type="EMBL" id="UINC01051576">
    <property type="protein sequence ID" value="SVB65901.1"/>
    <property type="molecule type" value="Genomic_DNA"/>
</dbReference>
<dbReference type="InterPro" id="IPR013216">
    <property type="entry name" value="Methyltransf_11"/>
</dbReference>
<dbReference type="Pfam" id="PF08241">
    <property type="entry name" value="Methyltransf_11"/>
    <property type="match status" value="1"/>
</dbReference>